<dbReference type="Proteomes" id="UP000789739">
    <property type="component" value="Unassembled WGS sequence"/>
</dbReference>
<protein>
    <submittedName>
        <fullName evidence="1">6225_t:CDS:1</fullName>
    </submittedName>
</protein>
<gene>
    <name evidence="1" type="ORF">PBRASI_LOCUS4291</name>
</gene>
<reference evidence="1" key="1">
    <citation type="submission" date="2021-06" db="EMBL/GenBank/DDBJ databases">
        <authorList>
            <person name="Kallberg Y."/>
            <person name="Tangrot J."/>
            <person name="Rosling A."/>
        </authorList>
    </citation>
    <scope>NUCLEOTIDE SEQUENCE</scope>
    <source>
        <strain evidence="1">BR232B</strain>
    </source>
</reference>
<sequence length="83" mass="9917">MYSIIREKTLSTESLIQSWTIDLSDLETKRLFSDEDWCEIKKVQTTADLRKVIESTSYWDKNEPFDQESHFDAEWAELVLRNL</sequence>
<name>A0A9N9AMD3_9GLOM</name>
<dbReference type="AlphaFoldDB" id="A0A9N9AMD3"/>
<dbReference type="OrthoDB" id="2433813at2759"/>
<accession>A0A9N9AMD3</accession>
<comment type="caution">
    <text evidence="1">The sequence shown here is derived from an EMBL/GenBank/DDBJ whole genome shotgun (WGS) entry which is preliminary data.</text>
</comment>
<proteinExistence type="predicted"/>
<keyword evidence="2" id="KW-1185">Reference proteome</keyword>
<evidence type="ECO:0000313" key="2">
    <source>
        <dbReference type="Proteomes" id="UP000789739"/>
    </source>
</evidence>
<evidence type="ECO:0000313" key="1">
    <source>
        <dbReference type="EMBL" id="CAG8534818.1"/>
    </source>
</evidence>
<organism evidence="1 2">
    <name type="scientific">Paraglomus brasilianum</name>
    <dbReference type="NCBI Taxonomy" id="144538"/>
    <lineage>
        <taxon>Eukaryota</taxon>
        <taxon>Fungi</taxon>
        <taxon>Fungi incertae sedis</taxon>
        <taxon>Mucoromycota</taxon>
        <taxon>Glomeromycotina</taxon>
        <taxon>Glomeromycetes</taxon>
        <taxon>Paraglomerales</taxon>
        <taxon>Paraglomeraceae</taxon>
        <taxon>Paraglomus</taxon>
    </lineage>
</organism>
<dbReference type="EMBL" id="CAJVPI010000436">
    <property type="protein sequence ID" value="CAG8534818.1"/>
    <property type="molecule type" value="Genomic_DNA"/>
</dbReference>